<protein>
    <recommendedName>
        <fullName evidence="4">Acyl-CoA carboxylase subunit epsilon</fullName>
    </recommendedName>
</protein>
<dbReference type="GO" id="GO:0003989">
    <property type="term" value="F:acetyl-CoA carboxylase activity"/>
    <property type="evidence" value="ECO:0007669"/>
    <property type="project" value="InterPro"/>
</dbReference>
<accession>A0A918UQ40</accession>
<reference evidence="2" key="2">
    <citation type="submission" date="2020-09" db="EMBL/GenBank/DDBJ databases">
        <authorList>
            <person name="Sun Q."/>
            <person name="Ohkuma M."/>
        </authorList>
    </citation>
    <scope>NUCLEOTIDE SEQUENCE</scope>
    <source>
        <strain evidence="2">JCM 4815</strain>
    </source>
</reference>
<evidence type="ECO:0000313" key="3">
    <source>
        <dbReference type="Proteomes" id="UP000622166"/>
    </source>
</evidence>
<evidence type="ECO:0008006" key="4">
    <source>
        <dbReference type="Google" id="ProtNLM"/>
    </source>
</evidence>
<dbReference type="Pfam" id="PF13822">
    <property type="entry name" value="ACC_epsilon"/>
    <property type="match status" value="1"/>
</dbReference>
<feature type="compositionally biased region" description="Basic and acidic residues" evidence="1">
    <location>
        <begin position="50"/>
        <end position="62"/>
    </location>
</feature>
<sequence length="80" mass="8021">MPASAFDGPLGPSLFKVISGAPSAEELAAVTALLTAAADNAEGGTDAAGDSDRAARTADWNRPERFSPVSWMAAGRSVGS</sequence>
<dbReference type="GO" id="GO:0004658">
    <property type="term" value="F:propionyl-CoA carboxylase activity"/>
    <property type="evidence" value="ECO:0007669"/>
    <property type="project" value="InterPro"/>
</dbReference>
<dbReference type="RefSeq" id="WP_189863180.1">
    <property type="nucleotide sequence ID" value="NZ_BMVW01000012.1"/>
</dbReference>
<dbReference type="Proteomes" id="UP000622166">
    <property type="component" value="Unassembled WGS sequence"/>
</dbReference>
<proteinExistence type="predicted"/>
<evidence type="ECO:0000313" key="2">
    <source>
        <dbReference type="EMBL" id="GGZ25719.1"/>
    </source>
</evidence>
<dbReference type="EMBL" id="BMVW01000012">
    <property type="protein sequence ID" value="GGZ25719.1"/>
    <property type="molecule type" value="Genomic_DNA"/>
</dbReference>
<reference evidence="2" key="1">
    <citation type="journal article" date="2014" name="Int. J. Syst. Evol. Microbiol.">
        <title>Complete genome sequence of Corynebacterium casei LMG S-19264T (=DSM 44701T), isolated from a smear-ripened cheese.</title>
        <authorList>
            <consortium name="US DOE Joint Genome Institute (JGI-PGF)"/>
            <person name="Walter F."/>
            <person name="Albersmeier A."/>
            <person name="Kalinowski J."/>
            <person name="Ruckert C."/>
        </authorList>
    </citation>
    <scope>NUCLEOTIDE SEQUENCE</scope>
    <source>
        <strain evidence="2">JCM 4815</strain>
    </source>
</reference>
<evidence type="ECO:0000256" key="1">
    <source>
        <dbReference type="SAM" id="MobiDB-lite"/>
    </source>
</evidence>
<dbReference type="InterPro" id="IPR032716">
    <property type="entry name" value="ACC_epsilon"/>
</dbReference>
<dbReference type="AlphaFoldDB" id="A0A918UQ40"/>
<comment type="caution">
    <text evidence="2">The sequence shown here is derived from an EMBL/GenBank/DDBJ whole genome shotgun (WGS) entry which is preliminary data.</text>
</comment>
<organism evidence="2 3">
    <name type="scientific">Streptomyces poonensis</name>
    <dbReference type="NCBI Taxonomy" id="68255"/>
    <lineage>
        <taxon>Bacteria</taxon>
        <taxon>Bacillati</taxon>
        <taxon>Actinomycetota</taxon>
        <taxon>Actinomycetes</taxon>
        <taxon>Kitasatosporales</taxon>
        <taxon>Streptomycetaceae</taxon>
        <taxon>Streptomyces</taxon>
    </lineage>
</organism>
<gene>
    <name evidence="2" type="ORF">GCM10010365_52480</name>
</gene>
<keyword evidence="3" id="KW-1185">Reference proteome</keyword>
<feature type="region of interest" description="Disordered" evidence="1">
    <location>
        <begin position="41"/>
        <end position="62"/>
    </location>
</feature>
<name>A0A918UQ40_9ACTN</name>